<dbReference type="InterPro" id="IPR011006">
    <property type="entry name" value="CheY-like_superfamily"/>
</dbReference>
<dbReference type="RefSeq" id="WP_212216236.1">
    <property type="nucleotide sequence ID" value="NZ_JAGUCO010000007.1"/>
</dbReference>
<dbReference type="SUPFAM" id="SSF52172">
    <property type="entry name" value="CheY-like"/>
    <property type="match status" value="1"/>
</dbReference>
<evidence type="ECO:0000313" key="4">
    <source>
        <dbReference type="Proteomes" id="UP000708576"/>
    </source>
</evidence>
<sequence length="131" mass="15099">MNYNKVLLIDDDPFLIELNKLMIEWEGLNDYFIAATSAEEGLSLISDLNQKKKATPDYILLDLNMPDMDGFEFMEQYKQLFYDGHTSTKVIIVTSSTRDKDKQKALSFPFVADYKEKPLPDNYVAQLISQS</sequence>
<dbReference type="PANTHER" id="PTHR44520">
    <property type="entry name" value="RESPONSE REGULATOR RCP1-RELATED"/>
    <property type="match status" value="1"/>
</dbReference>
<dbReference type="PANTHER" id="PTHR44520:SF2">
    <property type="entry name" value="RESPONSE REGULATOR RCP1"/>
    <property type="match status" value="1"/>
</dbReference>
<dbReference type="SMART" id="SM00448">
    <property type="entry name" value="REC"/>
    <property type="match status" value="1"/>
</dbReference>
<protein>
    <submittedName>
        <fullName evidence="3">Response regulator</fullName>
    </submittedName>
</protein>
<feature type="modified residue" description="4-aspartylphosphate" evidence="1">
    <location>
        <position position="62"/>
    </location>
</feature>
<dbReference type="PROSITE" id="PS50110">
    <property type="entry name" value="RESPONSE_REGULATORY"/>
    <property type="match status" value="1"/>
</dbReference>
<dbReference type="Gene3D" id="3.40.50.2300">
    <property type="match status" value="1"/>
</dbReference>
<feature type="domain" description="Response regulatory" evidence="2">
    <location>
        <begin position="5"/>
        <end position="131"/>
    </location>
</feature>
<evidence type="ECO:0000259" key="2">
    <source>
        <dbReference type="PROSITE" id="PS50110"/>
    </source>
</evidence>
<dbReference type="InterPro" id="IPR001789">
    <property type="entry name" value="Sig_transdc_resp-reg_receiver"/>
</dbReference>
<evidence type="ECO:0000256" key="1">
    <source>
        <dbReference type="PROSITE-ProRule" id="PRU00169"/>
    </source>
</evidence>
<keyword evidence="1" id="KW-0597">Phosphoprotein</keyword>
<reference evidence="3 4" key="1">
    <citation type="journal article" date="2015" name="Int. J. Syst. Evol. Microbiol.">
        <title>Carboxylicivirga linearis sp. nov., isolated from a sea cucumber culture pond.</title>
        <authorList>
            <person name="Wang F.Q."/>
            <person name="Zhou Y.X."/>
            <person name="Lin X.Z."/>
            <person name="Chen G.J."/>
            <person name="Du Z.J."/>
        </authorList>
    </citation>
    <scope>NUCLEOTIDE SEQUENCE [LARGE SCALE GENOMIC DNA]</scope>
    <source>
        <strain evidence="3 4">FB218</strain>
    </source>
</reference>
<name>A0ABS5JVR0_9BACT</name>
<dbReference type="Proteomes" id="UP000708576">
    <property type="component" value="Unassembled WGS sequence"/>
</dbReference>
<accession>A0ABS5JVR0</accession>
<proteinExistence type="predicted"/>
<comment type="caution">
    <text evidence="3">The sequence shown here is derived from an EMBL/GenBank/DDBJ whole genome shotgun (WGS) entry which is preliminary data.</text>
</comment>
<dbReference type="CDD" id="cd00156">
    <property type="entry name" value="REC"/>
    <property type="match status" value="1"/>
</dbReference>
<evidence type="ECO:0000313" key="3">
    <source>
        <dbReference type="EMBL" id="MBS2098995.1"/>
    </source>
</evidence>
<dbReference type="EMBL" id="JAGUCO010000007">
    <property type="protein sequence ID" value="MBS2098995.1"/>
    <property type="molecule type" value="Genomic_DNA"/>
</dbReference>
<dbReference type="InterPro" id="IPR052893">
    <property type="entry name" value="TCS_response_regulator"/>
</dbReference>
<keyword evidence="4" id="KW-1185">Reference proteome</keyword>
<gene>
    <name evidence="3" type="ORF">KEM10_11955</name>
</gene>
<dbReference type="Pfam" id="PF00072">
    <property type="entry name" value="Response_reg"/>
    <property type="match status" value="1"/>
</dbReference>
<organism evidence="3 4">
    <name type="scientific">Carboxylicivirga linearis</name>
    <dbReference type="NCBI Taxonomy" id="1628157"/>
    <lineage>
        <taxon>Bacteria</taxon>
        <taxon>Pseudomonadati</taxon>
        <taxon>Bacteroidota</taxon>
        <taxon>Bacteroidia</taxon>
        <taxon>Marinilabiliales</taxon>
        <taxon>Marinilabiliaceae</taxon>
        <taxon>Carboxylicivirga</taxon>
    </lineage>
</organism>